<gene>
    <name evidence="2" type="ORF">GPUH_LOCUS3092</name>
</gene>
<dbReference type="SUPFAM" id="SSF52091">
    <property type="entry name" value="SpoIIaa-like"/>
    <property type="match status" value="1"/>
</dbReference>
<organism evidence="4">
    <name type="scientific">Gongylonema pulchrum</name>
    <dbReference type="NCBI Taxonomy" id="637853"/>
    <lineage>
        <taxon>Eukaryota</taxon>
        <taxon>Metazoa</taxon>
        <taxon>Ecdysozoa</taxon>
        <taxon>Nematoda</taxon>
        <taxon>Chromadorea</taxon>
        <taxon>Rhabditida</taxon>
        <taxon>Spirurina</taxon>
        <taxon>Spiruromorpha</taxon>
        <taxon>Spiruroidea</taxon>
        <taxon>Gongylonematidae</taxon>
        <taxon>Gongylonema</taxon>
    </lineage>
</organism>
<dbReference type="WBParaSite" id="GPUH_0000309701-mRNA-1">
    <property type="protein sequence ID" value="GPUH_0000309701-mRNA-1"/>
    <property type="gene ID" value="GPUH_0000309701"/>
</dbReference>
<dbReference type="GO" id="GO:0016020">
    <property type="term" value="C:membrane"/>
    <property type="evidence" value="ECO:0007669"/>
    <property type="project" value="InterPro"/>
</dbReference>
<keyword evidence="3" id="KW-1185">Reference proteome</keyword>
<dbReference type="Proteomes" id="UP000271098">
    <property type="component" value="Unassembled WGS sequence"/>
</dbReference>
<dbReference type="Pfam" id="PF01740">
    <property type="entry name" value="STAS"/>
    <property type="match status" value="1"/>
</dbReference>
<dbReference type="InterPro" id="IPR002645">
    <property type="entry name" value="STAS_dom"/>
</dbReference>
<dbReference type="GO" id="GO:0055085">
    <property type="term" value="P:transmembrane transport"/>
    <property type="evidence" value="ECO:0007669"/>
    <property type="project" value="InterPro"/>
</dbReference>
<evidence type="ECO:0000313" key="2">
    <source>
        <dbReference type="EMBL" id="VDK37791.1"/>
    </source>
</evidence>
<accession>A0A183D301</accession>
<dbReference type="Gene3D" id="3.30.750.24">
    <property type="entry name" value="STAS domain"/>
    <property type="match status" value="1"/>
</dbReference>
<reference evidence="4" key="1">
    <citation type="submission" date="2016-06" db="UniProtKB">
        <authorList>
            <consortium name="WormBaseParasite"/>
        </authorList>
    </citation>
    <scope>IDENTIFICATION</scope>
</reference>
<dbReference type="InterPro" id="IPR001902">
    <property type="entry name" value="SLC26A/SulP_fam"/>
</dbReference>
<dbReference type="PANTHER" id="PTHR11814">
    <property type="entry name" value="SULFATE TRANSPORTER"/>
    <property type="match status" value="1"/>
</dbReference>
<proteinExistence type="predicted"/>
<dbReference type="PROSITE" id="PS50801">
    <property type="entry name" value="STAS"/>
    <property type="match status" value="1"/>
</dbReference>
<name>A0A183D301_9BILA</name>
<dbReference type="EMBL" id="UYRT01005046">
    <property type="protein sequence ID" value="VDK37791.1"/>
    <property type="molecule type" value="Genomic_DNA"/>
</dbReference>
<protein>
    <submittedName>
        <fullName evidence="4">STAS domain-containing protein</fullName>
    </submittedName>
</protein>
<dbReference type="InterPro" id="IPR036513">
    <property type="entry name" value="STAS_dom_sf"/>
</dbReference>
<reference evidence="2 3" key="2">
    <citation type="submission" date="2018-11" db="EMBL/GenBank/DDBJ databases">
        <authorList>
            <consortium name="Pathogen Informatics"/>
        </authorList>
    </citation>
    <scope>NUCLEOTIDE SEQUENCE [LARGE SCALE GENOMIC DNA]</scope>
</reference>
<dbReference type="CDD" id="cd07042">
    <property type="entry name" value="STAS_SulP_like_sulfate_transporter"/>
    <property type="match status" value="1"/>
</dbReference>
<dbReference type="AlphaFoldDB" id="A0A183D301"/>
<feature type="domain" description="STAS" evidence="1">
    <location>
        <begin position="1"/>
        <end position="98"/>
    </location>
</feature>
<sequence length="146" mass="16958">MRQRCLHTTQPAVEEREETEELIQLTHIIVDCSSFPYIDLMGVDALARAHAEYQAINITVFFACCKVAVRQMFENSHFYQHVPKSYMFVSLQDAVAQAQYEQEKNIRLHESLESVPNRFSVSSDVYFGSHPLLFFHYEINGNFSKC</sequence>
<evidence type="ECO:0000313" key="3">
    <source>
        <dbReference type="Proteomes" id="UP000271098"/>
    </source>
</evidence>
<evidence type="ECO:0000259" key="1">
    <source>
        <dbReference type="PROSITE" id="PS50801"/>
    </source>
</evidence>
<evidence type="ECO:0000313" key="4">
    <source>
        <dbReference type="WBParaSite" id="GPUH_0000309701-mRNA-1"/>
    </source>
</evidence>
<dbReference type="OrthoDB" id="288203at2759"/>